<accession>H0F140</accession>
<name>H0F140_9BURK</name>
<evidence type="ECO:0000313" key="2">
    <source>
        <dbReference type="EMBL" id="EHK68078.1"/>
    </source>
</evidence>
<reference evidence="2 3" key="1">
    <citation type="journal article" date="2012" name="J. Bacteriol.">
        <title>Genome sequence of the highly efficient arsenite-oxidizing bacterium Achromobacter arsenitoxydans SY8.</title>
        <authorList>
            <person name="Li X."/>
            <person name="Hu Y."/>
            <person name="Gong J."/>
            <person name="Lin Y."/>
            <person name="Johnstone L."/>
            <person name="Rensing C."/>
            <person name="Wang G."/>
        </authorList>
    </citation>
    <scope>NUCLEOTIDE SEQUENCE [LARGE SCALE GENOMIC DNA]</scope>
    <source>
        <strain evidence="2 3">SY8</strain>
    </source>
</reference>
<dbReference type="AlphaFoldDB" id="H0F140"/>
<sequence>MTLCEDCAAIVPNQAGAPGHANLISLGEVRALHLARRRATHEVFTCAECGANWDYLRDKRDPTAGWTRCDRSTPAAAPSTDKGERAA</sequence>
<feature type="region of interest" description="Disordered" evidence="1">
    <location>
        <begin position="63"/>
        <end position="87"/>
    </location>
</feature>
<dbReference type="RefSeq" id="WP_008158438.1">
    <property type="nucleotide sequence ID" value="NZ_AGUF01000010.1"/>
</dbReference>
<dbReference type="PATRIC" id="fig|477184.5.peg.462"/>
<evidence type="ECO:0000313" key="3">
    <source>
        <dbReference type="Proteomes" id="UP000003113"/>
    </source>
</evidence>
<proteinExistence type="predicted"/>
<protein>
    <submittedName>
        <fullName evidence="2">Uncharacterized protein</fullName>
    </submittedName>
</protein>
<keyword evidence="3" id="KW-1185">Reference proteome</keyword>
<evidence type="ECO:0000256" key="1">
    <source>
        <dbReference type="SAM" id="MobiDB-lite"/>
    </source>
</evidence>
<gene>
    <name evidence="2" type="ORF">KYC_02359</name>
</gene>
<dbReference type="OrthoDB" id="8665570at2"/>
<dbReference type="Proteomes" id="UP000003113">
    <property type="component" value="Unassembled WGS sequence"/>
</dbReference>
<comment type="caution">
    <text evidence="2">The sequence shown here is derived from an EMBL/GenBank/DDBJ whole genome shotgun (WGS) entry which is preliminary data.</text>
</comment>
<dbReference type="EMBL" id="AGUF01000010">
    <property type="protein sequence ID" value="EHK68078.1"/>
    <property type="molecule type" value="Genomic_DNA"/>
</dbReference>
<organism evidence="2 3">
    <name type="scientific">Achromobacter arsenitoxydans SY8</name>
    <dbReference type="NCBI Taxonomy" id="477184"/>
    <lineage>
        <taxon>Bacteria</taxon>
        <taxon>Pseudomonadati</taxon>
        <taxon>Pseudomonadota</taxon>
        <taxon>Betaproteobacteria</taxon>
        <taxon>Burkholderiales</taxon>
        <taxon>Alcaligenaceae</taxon>
        <taxon>Achromobacter</taxon>
    </lineage>
</organism>